<dbReference type="GO" id="GO:0019546">
    <property type="term" value="P:L-arginine deiminase pathway"/>
    <property type="evidence" value="ECO:0007669"/>
    <property type="project" value="TreeGrafter"/>
</dbReference>
<evidence type="ECO:0000313" key="2">
    <source>
        <dbReference type="EMBL" id="CAF2128987.1"/>
    </source>
</evidence>
<accession>A0A816W4Z5</accession>
<dbReference type="Gene3D" id="3.75.10.10">
    <property type="entry name" value="L-arginine/glycine Amidinotransferase, Chain A"/>
    <property type="match status" value="1"/>
</dbReference>
<dbReference type="EMBL" id="CAJNRE010014591">
    <property type="protein sequence ID" value="CAF2128987.1"/>
    <property type="molecule type" value="Genomic_DNA"/>
</dbReference>
<evidence type="ECO:0000256" key="1">
    <source>
        <dbReference type="ARBA" id="ARBA00022801"/>
    </source>
</evidence>
<dbReference type="Pfam" id="PF02274">
    <property type="entry name" value="ADI"/>
    <property type="match status" value="1"/>
</dbReference>
<dbReference type="PANTHER" id="PTHR47271">
    <property type="entry name" value="ARGININE DEIMINASE"/>
    <property type="match status" value="1"/>
</dbReference>
<organism evidence="2 3">
    <name type="scientific">Rotaria magnacalcarata</name>
    <dbReference type="NCBI Taxonomy" id="392030"/>
    <lineage>
        <taxon>Eukaryota</taxon>
        <taxon>Metazoa</taxon>
        <taxon>Spiralia</taxon>
        <taxon>Gnathifera</taxon>
        <taxon>Rotifera</taxon>
        <taxon>Eurotatoria</taxon>
        <taxon>Bdelloidea</taxon>
        <taxon>Philodinida</taxon>
        <taxon>Philodinidae</taxon>
        <taxon>Rotaria</taxon>
    </lineage>
</organism>
<dbReference type="Proteomes" id="UP000663824">
    <property type="component" value="Unassembled WGS sequence"/>
</dbReference>
<keyword evidence="1" id="KW-0378">Hydrolase</keyword>
<proteinExistence type="predicted"/>
<gene>
    <name evidence="2" type="ORF">MBJ925_LOCUS27258</name>
</gene>
<dbReference type="PRINTS" id="PR01466">
    <property type="entry name" value="ARGDEIMINASE"/>
</dbReference>
<dbReference type="Gene3D" id="1.10.3930.10">
    <property type="entry name" value="Arginine deiminase"/>
    <property type="match status" value="1"/>
</dbReference>
<sequence>MFSKFDLGNESESGKLMMAIMHRPGDELRRLNENNLDQLLFDEIPDINSTKKSHDIFTEYLRAHGTKVLYVKPLLLETLIHSTAACHMLIEGIIENSFYNTNHDHEDLIMALYQWLLTRTPEQLVEDVITGVACTTTELGDSGYAATILAMHDRNNEFIIPPLPNLLFTRDAFSVIEKNVFIWHMAKLARQNEPLIFRVIFQYHPQLSTSGLKIVEWETRKNDQEYLTIEGGDLAYYGQGILLIGCGERTNRSSIEALARTGLFRQVIAIVIPPQRDYMHLDTVLSTVGKHAFTLHGLLANQMDIFTIETRDDNNNMLIKARWISHGHDIRQALRKLLNDSELIFYDAADEATSIVEQRECRHNVLVLDDCHVLTYKGGHSEKGIVAQMIRNNAYRVGLIPTDGLLEGCGGMHCMTNALRRRHL</sequence>
<dbReference type="AlphaFoldDB" id="A0A816W4Z5"/>
<name>A0A816W4Z5_9BILA</name>
<evidence type="ECO:0000313" key="3">
    <source>
        <dbReference type="Proteomes" id="UP000663824"/>
    </source>
</evidence>
<dbReference type="InterPro" id="IPR003876">
    <property type="entry name" value="Arg_deiminase"/>
</dbReference>
<dbReference type="GO" id="GO:0016990">
    <property type="term" value="F:arginine deiminase activity"/>
    <property type="evidence" value="ECO:0007669"/>
    <property type="project" value="InterPro"/>
</dbReference>
<dbReference type="PANTHER" id="PTHR47271:SF2">
    <property type="entry name" value="ARGININE DEIMINASE"/>
    <property type="match status" value="1"/>
</dbReference>
<evidence type="ECO:0008006" key="4">
    <source>
        <dbReference type="Google" id="ProtNLM"/>
    </source>
</evidence>
<comment type="caution">
    <text evidence="2">The sequence shown here is derived from an EMBL/GenBank/DDBJ whole genome shotgun (WGS) entry which is preliminary data.</text>
</comment>
<dbReference type="SUPFAM" id="SSF55909">
    <property type="entry name" value="Pentein"/>
    <property type="match status" value="1"/>
</dbReference>
<dbReference type="PIRSF" id="PIRSF006356">
    <property type="entry name" value="Arg_deiminase"/>
    <property type="match status" value="1"/>
</dbReference>
<reference evidence="2" key="1">
    <citation type="submission" date="2021-02" db="EMBL/GenBank/DDBJ databases">
        <authorList>
            <person name="Nowell W R."/>
        </authorList>
    </citation>
    <scope>NUCLEOTIDE SEQUENCE</scope>
</reference>
<protein>
    <recommendedName>
        <fullName evidence="4">Arginine deiminase</fullName>
    </recommendedName>
</protein>